<dbReference type="CDD" id="cd00130">
    <property type="entry name" value="PAS"/>
    <property type="match status" value="1"/>
</dbReference>
<feature type="region of interest" description="Disordered" evidence="14">
    <location>
        <begin position="1"/>
        <end position="22"/>
    </location>
</feature>
<evidence type="ECO:0000256" key="4">
    <source>
        <dbReference type="ARBA" id="ARBA00022553"/>
    </source>
</evidence>
<gene>
    <name evidence="17" type="ORF">OCOJLMKI_0352</name>
</gene>
<comment type="catalytic activity">
    <reaction evidence="1">
        <text>ATP + protein L-histidine = ADP + protein N-phospho-L-histidine.</text>
        <dbReference type="EC" id="2.7.13.3"/>
    </reaction>
</comment>
<proteinExistence type="predicted"/>
<evidence type="ECO:0000256" key="1">
    <source>
        <dbReference type="ARBA" id="ARBA00000085"/>
    </source>
</evidence>
<dbReference type="Pfam" id="PF00989">
    <property type="entry name" value="PAS"/>
    <property type="match status" value="1"/>
</dbReference>
<evidence type="ECO:0000256" key="9">
    <source>
        <dbReference type="ARBA" id="ARBA00022741"/>
    </source>
</evidence>
<dbReference type="PROSITE" id="PS50113">
    <property type="entry name" value="PAC"/>
    <property type="match status" value="1"/>
</dbReference>
<comment type="caution">
    <text evidence="17">The sequence shown here is derived from an EMBL/GenBank/DDBJ whole genome shotgun (WGS) entry which is preliminary data.</text>
</comment>
<keyword evidence="5" id="KW-0285">Flavoprotein</keyword>
<evidence type="ECO:0000256" key="8">
    <source>
        <dbReference type="ARBA" id="ARBA00022737"/>
    </source>
</evidence>
<feature type="domain" description="PAC" evidence="16">
    <location>
        <begin position="184"/>
        <end position="236"/>
    </location>
</feature>
<keyword evidence="9" id="KW-0547">Nucleotide-binding</keyword>
<evidence type="ECO:0000256" key="14">
    <source>
        <dbReference type="SAM" id="MobiDB-lite"/>
    </source>
</evidence>
<organism evidence="17 18">
    <name type="scientific">Methylobacterium iners</name>
    <dbReference type="NCBI Taxonomy" id="418707"/>
    <lineage>
        <taxon>Bacteria</taxon>
        <taxon>Pseudomonadati</taxon>
        <taxon>Pseudomonadota</taxon>
        <taxon>Alphaproteobacteria</taxon>
        <taxon>Hyphomicrobiales</taxon>
        <taxon>Methylobacteriaceae</taxon>
        <taxon>Methylobacterium</taxon>
    </lineage>
</organism>
<evidence type="ECO:0000256" key="3">
    <source>
        <dbReference type="ARBA" id="ARBA00021740"/>
    </source>
</evidence>
<keyword evidence="6" id="KW-0288">FMN</keyword>
<keyword evidence="13" id="KW-0175">Coiled coil</keyword>
<dbReference type="SUPFAM" id="SSF55785">
    <property type="entry name" value="PYP-like sensor domain (PAS domain)"/>
    <property type="match status" value="1"/>
</dbReference>
<reference evidence="17" key="2">
    <citation type="submission" date="2021-08" db="EMBL/GenBank/DDBJ databases">
        <authorList>
            <person name="Tani A."/>
            <person name="Ola A."/>
            <person name="Ogura Y."/>
            <person name="Katsura K."/>
            <person name="Hayashi T."/>
        </authorList>
    </citation>
    <scope>NUCLEOTIDE SEQUENCE</scope>
    <source>
        <strain evidence="17">DSM 19015</strain>
    </source>
</reference>
<reference evidence="17" key="1">
    <citation type="journal article" date="2021" name="Front. Microbiol.">
        <title>Comprehensive Comparative Genomics and Phenotyping of Methylobacterium Species.</title>
        <authorList>
            <person name="Alessa O."/>
            <person name="Ogura Y."/>
            <person name="Fujitani Y."/>
            <person name="Takami H."/>
            <person name="Hayashi T."/>
            <person name="Sahin N."/>
            <person name="Tani A."/>
        </authorList>
    </citation>
    <scope>NUCLEOTIDE SEQUENCE</scope>
    <source>
        <strain evidence="17">DSM 19015</strain>
    </source>
</reference>
<keyword evidence="7" id="KW-0808">Transferase</keyword>
<dbReference type="Proteomes" id="UP001055125">
    <property type="component" value="Unassembled WGS sequence"/>
</dbReference>
<evidence type="ECO:0000259" key="16">
    <source>
        <dbReference type="PROSITE" id="PS50113"/>
    </source>
</evidence>
<dbReference type="InterPro" id="IPR000700">
    <property type="entry name" value="PAS-assoc_C"/>
</dbReference>
<dbReference type="Gene3D" id="3.30.450.20">
    <property type="entry name" value="PAS domain"/>
    <property type="match status" value="1"/>
</dbReference>
<dbReference type="EC" id="2.7.13.3" evidence="2"/>
<keyword evidence="10" id="KW-0418">Kinase</keyword>
<evidence type="ECO:0000256" key="10">
    <source>
        <dbReference type="ARBA" id="ARBA00022777"/>
    </source>
</evidence>
<name>A0ABQ4RU84_9HYPH</name>
<dbReference type="PANTHER" id="PTHR41523:SF7">
    <property type="entry name" value="HISTIDINE KINASE"/>
    <property type="match status" value="1"/>
</dbReference>
<evidence type="ECO:0000256" key="2">
    <source>
        <dbReference type="ARBA" id="ARBA00012438"/>
    </source>
</evidence>
<dbReference type="InterPro" id="IPR000014">
    <property type="entry name" value="PAS"/>
</dbReference>
<dbReference type="NCBIfam" id="TIGR00229">
    <property type="entry name" value="sensory_box"/>
    <property type="match status" value="1"/>
</dbReference>
<sequence length="433" mass="47387">MDVDGRFAKPPQRRNNHPARSVTPLNTLHDHAVTVPDREAELEAEIGRLRRSLDEAVRRTAKDVPAATAGHERELADARAALALAEARCAELEQVNVELVASRSLIANSEARYRLAVESAKDYAIFTIDLSGRITGWNSGAQNLMGWTEEEAIGAPANLIFTPEDDRAAIAETEMRLAVTEGRGEDDRWHLRKDGSRFWANGLMMPLRDDEGGLVGFLKILRDRTDAKRAAEHQALLVNELNHRVKNTLATVQAFTTQTLRSAASMNEARESITARLIALAQAHDVLTAENWDGADLAQIVADALRLHGGDGQRCQWQGNAVRVSARIALAVSMMLHELATNAIKYGALSNATGEVTVTWTMREAESAATDAKLRLSLRWEERGGPPVTPPTRSGFGTRMIERGLANELGGEVRLSYEPTGVICTLDIPLEMG</sequence>
<evidence type="ECO:0000256" key="6">
    <source>
        <dbReference type="ARBA" id="ARBA00022643"/>
    </source>
</evidence>
<evidence type="ECO:0000256" key="13">
    <source>
        <dbReference type="SAM" id="Coils"/>
    </source>
</evidence>
<dbReference type="PROSITE" id="PS50112">
    <property type="entry name" value="PAS"/>
    <property type="match status" value="1"/>
</dbReference>
<evidence type="ECO:0000256" key="5">
    <source>
        <dbReference type="ARBA" id="ARBA00022630"/>
    </source>
</evidence>
<accession>A0ABQ4RU84</accession>
<dbReference type="EMBL" id="BPQP01000005">
    <property type="protein sequence ID" value="GJD93162.1"/>
    <property type="molecule type" value="Genomic_DNA"/>
</dbReference>
<evidence type="ECO:0000259" key="15">
    <source>
        <dbReference type="PROSITE" id="PS50112"/>
    </source>
</evidence>
<dbReference type="SMART" id="SM00911">
    <property type="entry name" value="HWE_HK"/>
    <property type="match status" value="1"/>
</dbReference>
<keyword evidence="18" id="KW-1185">Reference proteome</keyword>
<dbReference type="RefSeq" id="WP_238242370.1">
    <property type="nucleotide sequence ID" value="NZ_BPQP01000005.1"/>
</dbReference>
<protein>
    <recommendedName>
        <fullName evidence="3">Blue-light-activated histidine kinase</fullName>
        <ecNumber evidence="2">2.7.13.3</ecNumber>
    </recommendedName>
</protein>
<dbReference type="PANTHER" id="PTHR41523">
    <property type="entry name" value="TWO-COMPONENT SYSTEM SENSOR PROTEIN"/>
    <property type="match status" value="1"/>
</dbReference>
<keyword evidence="11" id="KW-0067">ATP-binding</keyword>
<dbReference type="InterPro" id="IPR011102">
    <property type="entry name" value="Sig_transdc_His_kinase_HWE"/>
</dbReference>
<evidence type="ECO:0000256" key="7">
    <source>
        <dbReference type="ARBA" id="ARBA00022679"/>
    </source>
</evidence>
<evidence type="ECO:0000313" key="17">
    <source>
        <dbReference type="EMBL" id="GJD93162.1"/>
    </source>
</evidence>
<dbReference type="InterPro" id="IPR035965">
    <property type="entry name" value="PAS-like_dom_sf"/>
</dbReference>
<dbReference type="InterPro" id="IPR013767">
    <property type="entry name" value="PAS_fold"/>
</dbReference>
<keyword evidence="8" id="KW-0677">Repeat</keyword>
<evidence type="ECO:0000256" key="11">
    <source>
        <dbReference type="ARBA" id="ARBA00022840"/>
    </source>
</evidence>
<dbReference type="SUPFAM" id="SSF55874">
    <property type="entry name" value="ATPase domain of HSP90 chaperone/DNA topoisomerase II/histidine kinase"/>
    <property type="match status" value="1"/>
</dbReference>
<evidence type="ECO:0000313" key="18">
    <source>
        <dbReference type="Proteomes" id="UP001055125"/>
    </source>
</evidence>
<feature type="domain" description="PAS" evidence="15">
    <location>
        <begin position="109"/>
        <end position="182"/>
    </location>
</feature>
<feature type="coiled-coil region" evidence="13">
    <location>
        <begin position="39"/>
        <end position="95"/>
    </location>
</feature>
<dbReference type="InterPro" id="IPR036890">
    <property type="entry name" value="HATPase_C_sf"/>
</dbReference>
<keyword evidence="12" id="KW-0843">Virulence</keyword>
<dbReference type="Pfam" id="PF07536">
    <property type="entry name" value="HWE_HK"/>
    <property type="match status" value="1"/>
</dbReference>
<dbReference type="Gene3D" id="3.30.565.10">
    <property type="entry name" value="Histidine kinase-like ATPase, C-terminal domain"/>
    <property type="match status" value="1"/>
</dbReference>
<evidence type="ECO:0000256" key="12">
    <source>
        <dbReference type="ARBA" id="ARBA00023026"/>
    </source>
</evidence>
<dbReference type="SMART" id="SM00091">
    <property type="entry name" value="PAS"/>
    <property type="match status" value="1"/>
</dbReference>
<keyword evidence="4" id="KW-0597">Phosphoprotein</keyword>